<dbReference type="SUPFAM" id="SSF53448">
    <property type="entry name" value="Nucleotide-diphospho-sugar transferases"/>
    <property type="match status" value="1"/>
</dbReference>
<evidence type="ECO:0000256" key="8">
    <source>
        <dbReference type="ARBA" id="ARBA00023180"/>
    </source>
</evidence>
<comment type="catalytic activity">
    <reaction evidence="10">
        <text>N(4)-(alpha-D-Man-(1-&gt;2)-alpha-D-Man-(1-&gt;2)-alpha-D-Man-(1-&gt;3)-[alpha-D-Man-(1-&gt;2)-alpha-D-Man-(1-&gt;3)-[alpha-D-Man-(1-&gt;2)-alpha-D-Man-(1-&gt;6)]-alpha-D-Man-(1-&gt;6)]-beta-D-Man-(1-&gt;4)-beta-D-GlcNAc-(1-&gt;4)-beta-D-GlcNAc)-L-asparaginyl-[protein] (N-glucan mannose isomer 9A1,2,3B1,2,3) + UDP-alpha-D-glucose = N(4)-(alpha-D-Glc-(1-&gt;3)-alpha-D-Man-(1-&gt;2)-alpha-D-Man-(1-&gt;2)-alpha-D-Man-(1-&gt;3)-[alpha-D-Man-(1-&gt;2)-alpha-D-Man-(1-&gt;3)-[alpha-D-Man-(1-&gt;2)-alpha-D-Man-(1-&gt;6)]-alpha-D-Man-(1-&gt;6)]-beta-D-Man-(1-&gt;4)-beta-D-GlcNAc-(1-&gt;4)-beta-D-GlcNAc)-L-asparaginyl-[protein] + UDP + H(+)</text>
        <dbReference type="Rhea" id="RHEA:61304"/>
        <dbReference type="Rhea" id="RHEA-COMP:14356"/>
        <dbReference type="Rhea" id="RHEA-COMP:14357"/>
        <dbReference type="ChEBI" id="CHEBI:15378"/>
        <dbReference type="ChEBI" id="CHEBI:58223"/>
        <dbReference type="ChEBI" id="CHEBI:58885"/>
        <dbReference type="ChEBI" id="CHEBI:59080"/>
        <dbReference type="ChEBI" id="CHEBI:139493"/>
    </reaction>
</comment>
<dbReference type="Gene3D" id="3.90.550.10">
    <property type="entry name" value="Spore Coat Polysaccharide Biosynthesis Protein SpsA, Chain A"/>
    <property type="match status" value="1"/>
</dbReference>
<evidence type="ECO:0000256" key="2">
    <source>
        <dbReference type="ARBA" id="ARBA00004319"/>
    </source>
</evidence>
<dbReference type="Proteomes" id="UP001159427">
    <property type="component" value="Unassembled WGS sequence"/>
</dbReference>
<evidence type="ECO:0000256" key="9">
    <source>
        <dbReference type="ARBA" id="ARBA00045874"/>
    </source>
</evidence>
<evidence type="ECO:0000313" key="19">
    <source>
        <dbReference type="Proteomes" id="UP001159427"/>
    </source>
</evidence>
<evidence type="ECO:0000256" key="4">
    <source>
        <dbReference type="ARBA" id="ARBA00006351"/>
    </source>
</evidence>
<feature type="compositionally biased region" description="Polar residues" evidence="11">
    <location>
        <begin position="1528"/>
        <end position="1546"/>
    </location>
</feature>
<comment type="cofactor">
    <cofactor evidence="1">
        <name>Ca(2+)</name>
        <dbReference type="ChEBI" id="CHEBI:29108"/>
    </cofactor>
</comment>
<keyword evidence="6 12" id="KW-0732">Signal</keyword>
<evidence type="ECO:0000259" key="16">
    <source>
        <dbReference type="Pfam" id="PF18403"/>
    </source>
</evidence>
<comment type="caution">
    <text evidence="18">The sequence shown here is derived from an EMBL/GenBank/DDBJ whole genome shotgun (WGS) entry which is preliminary data.</text>
</comment>
<keyword evidence="7" id="KW-0256">Endoplasmic reticulum</keyword>
<evidence type="ECO:0000259" key="15">
    <source>
        <dbReference type="Pfam" id="PF18402"/>
    </source>
</evidence>
<sequence length="1546" mass="175714">MAAIRCKVTHILLAVVWTLICKTQLSYCQPSTSKSIIATLDARWASTPLLLEASEYLAADSNEKFWKFVDLSQTVSFSQDSDEYQHIIKVAEKLLAPLGLDFLQFSLSLRYYSPRVELFNRVAHEIPAPDCEAFIQLGTQTICDVAKAVSVIKQAENVPVPQSFEFDHHYPKSENNSVAVVLYAMIGSESFWKFHQHLEHLAKYENVHYILRHYLQQSTTGKKMRLSGYGVELAVKKTEYKAVDDSKVKDDTEGKVQKTDEADEDEVEGFLFGKLRKLYPGLKENLEQFRKHLKEGSQEMAALKVWQLQDLSFQAAQRVMSSDPQGALKVLRDISQNLPMQTRSLVKTKVKEEMRKEIQLNQKHFAHLGIDAGDSALLINGLLVPIDDLNPFQLLDLLRDEALAIDRLASLGIKGDALGKLVSLSTQPEHESFVLDARHDSIVFINDLEKDRQYWGWPSELQEILRPTFPGMMRYIAKNIFNLVFFVNPVDSKSIELLKVANELLHNSFPVRFGLCLVADVPVGVDAKTDAAVGITRAFSFIVADKDPRQAFDWLLQLYDRLPEGESPSAEKVMDSFSSWYSKDETEEVFGEDTEYDEYRKSSQRFFGKTGFHKLPQVILNGVQIDEEEFDSIDEAIIREVMMQTGPIQHAVFSGAVYRYSSVYEYLMSQPNVVPRVNAMVQSMERPYIDLTAAARQHTSDVDINNPEEFTKLDNAKMVSVVEKDLKYFTKQGEELSLKPVTNWVIADLSIKEGRALVMAALKQMKSSSSTRVGLIHNPVINQTDNSQQELLELARTVEAVLASKSHVTPAMLTFMESLLAEDNDFDKLSTDTKAMVELLTKISGLKVETIKAKLMDTNLFKGKLFSHQAFCRQVVNLRPGESALITNGRVLGPLAGNTLFTEDDFKLLESFDMDLYARKVRDQVDEMIFEDLSADDDTSEFRSDIIMKASSALIRREKRSRQEITFKGSDHSVMGIKPKQEGASFDIVVVVDPLSKAAQKIAPILMVLQNATNVNVKLAMNSREKLSELPLNRFYRYVLEPYVSFDENGAMTEGPFAMFSDMPQSVLLTMGMDTPLGWMVAAVYSPYDLDNIRLREVENQVMAKFELEYIFIEGHCSDFDTRQPPRGLQFTLGTPTNPVMFDTIVMANLGYFQLKAYPGAWSLSVREGRSSEIYDIESVSGSIKEDKHFTVVVDSFIGKLMKVKVKRKPGMEGRDLLGDSDAQSRGIWDSLSSIVGSDSKEKASDDETINVFSVASGHLYERFLRIMMLTVIKNTKNPVKFWFLKNYLSPTIKAFLPHMAEEYGFKYELVQYHWPHWLHAQTEKQRIIWGYKILFLDVLFPLHVKKIIFVDADLIVRADLKELNDMDLYGAPYAYTPFCSSRKEMDGFRFWNVGYWRSHLGGRPYHISALYVVDLDRFRRLAAGDRLRGQYQGLSQDPNSLSNLDQDLPNNMIHQVPIRSLPQEWLWCETWCDDESKSRAKAIDLCNNPMTKEPKLESAVRIVKEWPDYDNEIRKLQESVAAKMASAKSQTATPSDSSNQAKDEL</sequence>
<dbReference type="EMBL" id="CALNXI010000070">
    <property type="protein sequence ID" value="CAH3017746.1"/>
    <property type="molecule type" value="Genomic_DNA"/>
</dbReference>
<evidence type="ECO:0000256" key="1">
    <source>
        <dbReference type="ARBA" id="ARBA00001913"/>
    </source>
</evidence>
<dbReference type="InterPro" id="IPR040693">
    <property type="entry name" value="UGGT_TRXL_1"/>
</dbReference>
<dbReference type="InterPro" id="IPR040694">
    <property type="entry name" value="UGGT_TRXL_2"/>
</dbReference>
<dbReference type="Pfam" id="PF18404">
    <property type="entry name" value="Glyco_transf_24"/>
    <property type="match status" value="1"/>
</dbReference>
<feature type="domain" description="Glucosyltransferase 24 catalytic" evidence="17">
    <location>
        <begin position="1250"/>
        <end position="1517"/>
    </location>
</feature>
<gene>
    <name evidence="18" type="ORF">PEVE_00039614</name>
</gene>
<feature type="domain" description="UGGT thioredoxin-like" evidence="15">
    <location>
        <begin position="436"/>
        <end position="681"/>
    </location>
</feature>
<name>A0ABN8LKV4_9CNID</name>
<keyword evidence="8" id="KW-0325">Glycoprotein</keyword>
<evidence type="ECO:0000256" key="11">
    <source>
        <dbReference type="SAM" id="MobiDB-lite"/>
    </source>
</evidence>
<feature type="chain" id="PRO_5047359664" description="UDP-glucose:glycoprotein glucosyltransferase" evidence="12">
    <location>
        <begin position="29"/>
        <end position="1546"/>
    </location>
</feature>
<accession>A0ABN8LKV4</accession>
<evidence type="ECO:0000259" key="13">
    <source>
        <dbReference type="Pfam" id="PF18400"/>
    </source>
</evidence>
<evidence type="ECO:0000256" key="6">
    <source>
        <dbReference type="ARBA" id="ARBA00022729"/>
    </source>
</evidence>
<keyword evidence="19" id="KW-1185">Reference proteome</keyword>
<proteinExistence type="inferred from homology"/>
<evidence type="ECO:0000256" key="3">
    <source>
        <dbReference type="ARBA" id="ARBA00004922"/>
    </source>
</evidence>
<dbReference type="InterPro" id="IPR029044">
    <property type="entry name" value="Nucleotide-diphossugar_trans"/>
</dbReference>
<reference evidence="18 19" key="1">
    <citation type="submission" date="2022-05" db="EMBL/GenBank/DDBJ databases">
        <authorList>
            <consortium name="Genoscope - CEA"/>
            <person name="William W."/>
        </authorList>
    </citation>
    <scope>NUCLEOTIDE SEQUENCE [LARGE SCALE GENOMIC DNA]</scope>
</reference>
<dbReference type="InterPro" id="IPR009448">
    <property type="entry name" value="UDP-g_GGtrans"/>
</dbReference>
<feature type="domain" description="UGGT thioredoxin-like" evidence="13">
    <location>
        <begin position="46"/>
        <end position="219"/>
    </location>
</feature>
<feature type="region of interest" description="Disordered" evidence="11">
    <location>
        <begin position="1522"/>
        <end position="1546"/>
    </location>
</feature>
<keyword evidence="5" id="KW-0808">Transferase</keyword>
<feature type="signal peptide" evidence="12">
    <location>
        <begin position="1"/>
        <end position="28"/>
    </location>
</feature>
<evidence type="ECO:0000259" key="17">
    <source>
        <dbReference type="Pfam" id="PF18404"/>
    </source>
</evidence>
<evidence type="ECO:0000313" key="18">
    <source>
        <dbReference type="EMBL" id="CAH3017746.1"/>
    </source>
</evidence>
<evidence type="ECO:0000259" key="14">
    <source>
        <dbReference type="Pfam" id="PF18401"/>
    </source>
</evidence>
<protein>
    <recommendedName>
        <fullName evidence="20">UDP-glucose:glycoprotein glucosyltransferase</fullName>
    </recommendedName>
</protein>
<comment type="pathway">
    <text evidence="3">Protein modification; protein glycosylation.</text>
</comment>
<dbReference type="CDD" id="cd06432">
    <property type="entry name" value="GT8_HUGT1_C_like"/>
    <property type="match status" value="1"/>
</dbReference>
<evidence type="ECO:0000256" key="10">
    <source>
        <dbReference type="ARBA" id="ARBA00048456"/>
    </source>
</evidence>
<feature type="domain" description="UDP-glucose:glycoprotein glucosyltransferase thioredoxin-like" evidence="16">
    <location>
        <begin position="720"/>
        <end position="953"/>
    </location>
</feature>
<evidence type="ECO:0008006" key="20">
    <source>
        <dbReference type="Google" id="ProtNLM"/>
    </source>
</evidence>
<feature type="domain" description="UGGT thioredoxin-like" evidence="14">
    <location>
        <begin position="298"/>
        <end position="423"/>
    </location>
</feature>
<dbReference type="Pfam" id="PF18401">
    <property type="entry name" value="Thioredoxin_13"/>
    <property type="match status" value="1"/>
</dbReference>
<dbReference type="Pfam" id="PF18402">
    <property type="entry name" value="Thioredoxin_14"/>
    <property type="match status" value="1"/>
</dbReference>
<dbReference type="PANTHER" id="PTHR11226">
    <property type="entry name" value="UDP-GLUCOSE GLYCOPROTEIN:GLUCOSYLTRANSFERASE"/>
    <property type="match status" value="1"/>
</dbReference>
<dbReference type="Pfam" id="PF06427">
    <property type="entry name" value="UDP-g_GGTase"/>
    <property type="match status" value="1"/>
</dbReference>
<evidence type="ECO:0000256" key="12">
    <source>
        <dbReference type="SAM" id="SignalP"/>
    </source>
</evidence>
<dbReference type="Pfam" id="PF18403">
    <property type="entry name" value="Thioredoxin_15"/>
    <property type="match status" value="1"/>
</dbReference>
<organism evidence="18 19">
    <name type="scientific">Porites evermanni</name>
    <dbReference type="NCBI Taxonomy" id="104178"/>
    <lineage>
        <taxon>Eukaryota</taxon>
        <taxon>Metazoa</taxon>
        <taxon>Cnidaria</taxon>
        <taxon>Anthozoa</taxon>
        <taxon>Hexacorallia</taxon>
        <taxon>Scleractinia</taxon>
        <taxon>Fungiina</taxon>
        <taxon>Poritidae</taxon>
        <taxon>Porites</taxon>
    </lineage>
</organism>
<dbReference type="InterPro" id="IPR040525">
    <property type="entry name" value="UGGT_TRXL_4"/>
</dbReference>
<dbReference type="InterPro" id="IPR040497">
    <property type="entry name" value="Glyco_transf_24"/>
</dbReference>
<comment type="subcellular location">
    <subcellularLocation>
        <location evidence="2">Endoplasmic reticulum lumen</location>
    </subcellularLocation>
</comment>
<dbReference type="InterPro" id="IPR040692">
    <property type="entry name" value="UGGT_TRXL_3"/>
</dbReference>
<comment type="function">
    <text evidence="9">Recognizes glycoproteins with minor folding defects. Reglucosylates single N-glycans near the misfolded part of the protein, thus providing quality control for protein folding in the endoplasmic reticulum. Reglucosylated proteins are recognized by calreticulin for recycling to the endoplasmic reticulum and refolding or degradation.</text>
</comment>
<evidence type="ECO:0000256" key="5">
    <source>
        <dbReference type="ARBA" id="ARBA00022679"/>
    </source>
</evidence>
<dbReference type="Pfam" id="PF18400">
    <property type="entry name" value="Thioredoxin_12"/>
    <property type="match status" value="1"/>
</dbReference>
<comment type="similarity">
    <text evidence="4">Belongs to the glycosyltransferase 8 family.</text>
</comment>
<dbReference type="PANTHER" id="PTHR11226:SF0">
    <property type="entry name" value="UDP-GLUCOSE:GLYCOPROTEIN GLUCOSYLTRANSFERASE"/>
    <property type="match status" value="1"/>
</dbReference>
<evidence type="ECO:0000256" key="7">
    <source>
        <dbReference type="ARBA" id="ARBA00022824"/>
    </source>
</evidence>